<dbReference type="HOGENOM" id="CLU_918827_0_0_1"/>
<name>A0A084QTT7_STAC4</name>
<feature type="compositionally biased region" description="Basic and acidic residues" evidence="1">
    <location>
        <begin position="138"/>
        <end position="155"/>
    </location>
</feature>
<sequence length="303" mass="34140">MSQRTALPSGPQVPEKSQTCPSKPGQGSSMNDGTSSMEQYPPSLASPEHVFNLYQKLFPENSRNEVDAWSGESPAKDMGDAFEDKDEQRSRQLAQTIAGTEGRRHGLVESSQEPAYSKDQQQAQTTALSSPKHVNSTDQRRVETPARADGQKNGRPESQQHTQAASQMIEANSGETAGIIATKAQRAPPKKRKSPNTYSKSRPAKKRTLSTQNNMAAFVNIRHRFQFKKMTLLGPIDDLRLRVRWEESYIRLQDLDSLAAKKEARKQIIREYGEEAWNRVRPEDWDLEAEIEYLSESTEPHTE</sequence>
<evidence type="ECO:0000313" key="3">
    <source>
        <dbReference type="Proteomes" id="UP000028524"/>
    </source>
</evidence>
<evidence type="ECO:0000313" key="2">
    <source>
        <dbReference type="EMBL" id="KFA67372.1"/>
    </source>
</evidence>
<feature type="region of interest" description="Disordered" evidence="1">
    <location>
        <begin position="1"/>
        <end position="47"/>
    </location>
</feature>
<feature type="compositionally biased region" description="Polar residues" evidence="1">
    <location>
        <begin position="109"/>
        <end position="137"/>
    </location>
</feature>
<feature type="region of interest" description="Disordered" evidence="1">
    <location>
        <begin position="64"/>
        <end position="209"/>
    </location>
</feature>
<organism evidence="2 3">
    <name type="scientific">Stachybotrys chlorohalonatus (strain IBT 40285)</name>
    <dbReference type="NCBI Taxonomy" id="1283841"/>
    <lineage>
        <taxon>Eukaryota</taxon>
        <taxon>Fungi</taxon>
        <taxon>Dikarya</taxon>
        <taxon>Ascomycota</taxon>
        <taxon>Pezizomycotina</taxon>
        <taxon>Sordariomycetes</taxon>
        <taxon>Hypocreomycetidae</taxon>
        <taxon>Hypocreales</taxon>
        <taxon>Stachybotryaceae</taxon>
        <taxon>Stachybotrys</taxon>
    </lineage>
</organism>
<protein>
    <submittedName>
        <fullName evidence="2">Uncharacterized protein</fullName>
    </submittedName>
</protein>
<proteinExistence type="predicted"/>
<evidence type="ECO:0000256" key="1">
    <source>
        <dbReference type="SAM" id="MobiDB-lite"/>
    </source>
</evidence>
<keyword evidence="3" id="KW-1185">Reference proteome</keyword>
<gene>
    <name evidence="2" type="ORF">S40285_10637</name>
</gene>
<dbReference type="EMBL" id="KL660194">
    <property type="protein sequence ID" value="KFA67372.1"/>
    <property type="molecule type" value="Genomic_DNA"/>
</dbReference>
<feature type="compositionally biased region" description="Polar residues" evidence="1">
    <location>
        <begin position="15"/>
        <end position="38"/>
    </location>
</feature>
<dbReference type="InParanoid" id="A0A084QTT7"/>
<accession>A0A084QTT7</accession>
<feature type="compositionally biased region" description="Polar residues" evidence="1">
    <location>
        <begin position="156"/>
        <end position="175"/>
    </location>
</feature>
<dbReference type="Proteomes" id="UP000028524">
    <property type="component" value="Unassembled WGS sequence"/>
</dbReference>
<dbReference type="AlphaFoldDB" id="A0A084QTT7"/>
<reference evidence="2 3" key="1">
    <citation type="journal article" date="2014" name="BMC Genomics">
        <title>Comparative genome sequencing reveals chemotype-specific gene clusters in the toxigenic black mold Stachybotrys.</title>
        <authorList>
            <person name="Semeiks J."/>
            <person name="Borek D."/>
            <person name="Otwinowski Z."/>
            <person name="Grishin N.V."/>
        </authorList>
    </citation>
    <scope>NUCLEOTIDE SEQUENCE [LARGE SCALE GENOMIC DNA]</scope>
    <source>
        <strain evidence="2 3">IBT 40285</strain>
    </source>
</reference>